<feature type="transmembrane region" description="Helical" evidence="13">
    <location>
        <begin position="462"/>
        <end position="481"/>
    </location>
</feature>
<evidence type="ECO:0000256" key="11">
    <source>
        <dbReference type="PIRNR" id="PIRNR000439"/>
    </source>
</evidence>
<gene>
    <name evidence="14" type="ORF">SCUCBS95973_003255</name>
</gene>
<proteinExistence type="inferred from homology"/>
<feature type="transmembrane region" description="Helical" evidence="13">
    <location>
        <begin position="524"/>
        <end position="545"/>
    </location>
</feature>
<dbReference type="InterPro" id="IPR004299">
    <property type="entry name" value="MBOAT_fam"/>
</dbReference>
<dbReference type="InterPro" id="IPR014371">
    <property type="entry name" value="Oat_ACAT_DAG_ARE"/>
</dbReference>
<dbReference type="Pfam" id="PF03062">
    <property type="entry name" value="MBOAT"/>
    <property type="match status" value="1"/>
</dbReference>
<evidence type="ECO:0000256" key="1">
    <source>
        <dbReference type="ARBA" id="ARBA00004477"/>
    </source>
</evidence>
<dbReference type="PANTHER" id="PTHR10408">
    <property type="entry name" value="STEROL O-ACYLTRANSFERASE"/>
    <property type="match status" value="1"/>
</dbReference>
<dbReference type="PIRSF" id="PIRSF000439">
    <property type="entry name" value="Oat_ACAT_DAG_ARE"/>
    <property type="match status" value="1"/>
</dbReference>
<evidence type="ECO:0000256" key="12">
    <source>
        <dbReference type="SAM" id="MobiDB-lite"/>
    </source>
</evidence>
<comment type="function">
    <text evidence="10">Sterol O-acyltransferase that catalyzes the formation of stery esters.</text>
</comment>
<protein>
    <recommendedName>
        <fullName evidence="11">O-acyltransferase</fullName>
    </recommendedName>
</protein>
<feature type="compositionally biased region" description="Low complexity" evidence="12">
    <location>
        <begin position="32"/>
        <end position="54"/>
    </location>
</feature>
<evidence type="ECO:0000256" key="2">
    <source>
        <dbReference type="ARBA" id="ARBA00005189"/>
    </source>
</evidence>
<feature type="transmembrane region" description="Helical" evidence="13">
    <location>
        <begin position="588"/>
        <end position="613"/>
    </location>
</feature>
<evidence type="ECO:0000256" key="9">
    <source>
        <dbReference type="ARBA" id="ARBA00023315"/>
    </source>
</evidence>
<evidence type="ECO:0000256" key="4">
    <source>
        <dbReference type="ARBA" id="ARBA00022679"/>
    </source>
</evidence>
<evidence type="ECO:0000256" key="3">
    <source>
        <dbReference type="ARBA" id="ARBA00009010"/>
    </source>
</evidence>
<feature type="transmembrane region" description="Helical" evidence="13">
    <location>
        <begin position="557"/>
        <end position="576"/>
    </location>
</feature>
<evidence type="ECO:0000256" key="6">
    <source>
        <dbReference type="ARBA" id="ARBA00022824"/>
    </source>
</evidence>
<evidence type="ECO:0000256" key="8">
    <source>
        <dbReference type="ARBA" id="ARBA00023136"/>
    </source>
</evidence>
<feature type="region of interest" description="Disordered" evidence="12">
    <location>
        <begin position="74"/>
        <end position="143"/>
    </location>
</feature>
<feature type="transmembrane region" description="Helical" evidence="13">
    <location>
        <begin position="413"/>
        <end position="432"/>
    </location>
</feature>
<keyword evidence="4 11" id="KW-0808">Transferase</keyword>
<accession>A0ABP0BDW5</accession>
<evidence type="ECO:0000313" key="14">
    <source>
        <dbReference type="EMBL" id="CAK7217765.1"/>
    </source>
</evidence>
<keyword evidence="5 13" id="KW-0812">Transmembrane</keyword>
<feature type="transmembrane region" description="Helical" evidence="13">
    <location>
        <begin position="224"/>
        <end position="249"/>
    </location>
</feature>
<evidence type="ECO:0000256" key="13">
    <source>
        <dbReference type="SAM" id="Phobius"/>
    </source>
</evidence>
<feature type="transmembrane region" description="Helical" evidence="13">
    <location>
        <begin position="295"/>
        <end position="317"/>
    </location>
</feature>
<evidence type="ECO:0000313" key="15">
    <source>
        <dbReference type="Proteomes" id="UP001642405"/>
    </source>
</evidence>
<organism evidence="14 15">
    <name type="scientific">Sporothrix curviconia</name>
    <dbReference type="NCBI Taxonomy" id="1260050"/>
    <lineage>
        <taxon>Eukaryota</taxon>
        <taxon>Fungi</taxon>
        <taxon>Dikarya</taxon>
        <taxon>Ascomycota</taxon>
        <taxon>Pezizomycotina</taxon>
        <taxon>Sordariomycetes</taxon>
        <taxon>Sordariomycetidae</taxon>
        <taxon>Ophiostomatales</taxon>
        <taxon>Ophiostomataceae</taxon>
        <taxon>Sporothrix</taxon>
    </lineage>
</organism>
<evidence type="ECO:0000256" key="7">
    <source>
        <dbReference type="ARBA" id="ARBA00022989"/>
    </source>
</evidence>
<comment type="pathway">
    <text evidence="2">Lipid metabolism.</text>
</comment>
<evidence type="ECO:0000256" key="10">
    <source>
        <dbReference type="ARBA" id="ARBA00023568"/>
    </source>
</evidence>
<keyword evidence="15" id="KW-1185">Reference proteome</keyword>
<sequence>MNSSSIGRAAHLAIGNGCITMESPAPVNSNRANATAKPPPSSSNSANDGSASFSTGLTSHANANANANAATTTTTANANASNTTSSSANTMPAADGLTQRRAKREPDIVPAPPENSGSSVNGDASKETNEPNPDRSHEPQHDDATIQQLRRAFQRKYRHVAAIHAKTQPSCLSHDNAASPSFLGFRNLMVIVLVAGNLRLMIENIQKYGVLICVRCHDFRQHDVLLGLVLFLSIPAHLFVAFLIELGAAQQAQVWRRRMTAAKTHARSGNGAKESTGTSSPTEDEARRFTAMWHVVAWLHALNISLALAIASYVVYFHIHHPLVGTIVEVHAIVVWLKTASYAFTNRDLRHAYLHPSRGEREALPALYALCPYPENITMGNLIYFWWAPTLVYQPAYPRTPGPIRWMFVAKRLAEVFGLSVFIWFCSAQYAAPVLQNSLTKIASLDLFAILERLLKLSTISLVIWLAGFFAVFQSFLNAVAEITRFGDRGFYDDWWNSESLGVYWRTWNKPVYHFFRRHVYSPLLGRGWSPMSASLMVFVISALLHELAVGIPTHNIIGVAFFGMLMQLPLIFVTTPLEKMHSATGRLLGNCTFWISFTVLGQPFAALMYFYAWQAKYGSVSKQLVQS</sequence>
<name>A0ABP0BDW5_9PEZI</name>
<feature type="compositionally biased region" description="Basic and acidic residues" evidence="12">
    <location>
        <begin position="124"/>
        <end position="143"/>
    </location>
</feature>
<feature type="region of interest" description="Disordered" evidence="12">
    <location>
        <begin position="25"/>
        <end position="58"/>
    </location>
</feature>
<dbReference type="Proteomes" id="UP001642405">
    <property type="component" value="Unassembled WGS sequence"/>
</dbReference>
<keyword evidence="9 11" id="KW-0012">Acyltransferase</keyword>
<reference evidence="14 15" key="1">
    <citation type="submission" date="2024-01" db="EMBL/GenBank/DDBJ databases">
        <authorList>
            <person name="Allen C."/>
            <person name="Tagirdzhanova G."/>
        </authorList>
    </citation>
    <scope>NUCLEOTIDE SEQUENCE [LARGE SCALE GENOMIC DNA]</scope>
</reference>
<comment type="similarity">
    <text evidence="3 11">Belongs to the membrane-bound acyltransferase family. Sterol o-acyltransferase subfamily.</text>
</comment>
<evidence type="ECO:0000256" key="5">
    <source>
        <dbReference type="ARBA" id="ARBA00022692"/>
    </source>
</evidence>
<dbReference type="EMBL" id="CAWUHB010000014">
    <property type="protein sequence ID" value="CAK7217765.1"/>
    <property type="molecule type" value="Genomic_DNA"/>
</dbReference>
<feature type="region of interest" description="Disordered" evidence="12">
    <location>
        <begin position="263"/>
        <end position="282"/>
    </location>
</feature>
<dbReference type="PANTHER" id="PTHR10408:SF7">
    <property type="entry name" value="DIACYLGLYCEROL O-ACYLTRANSFERASE 1"/>
    <property type="match status" value="1"/>
</dbReference>
<feature type="transmembrane region" description="Helical" evidence="13">
    <location>
        <begin position="323"/>
        <end position="344"/>
    </location>
</feature>
<feature type="compositionally biased region" description="Low complexity" evidence="12">
    <location>
        <begin position="74"/>
        <end position="90"/>
    </location>
</feature>
<keyword evidence="8 11" id="KW-0472">Membrane</keyword>
<comment type="subcellular location">
    <subcellularLocation>
        <location evidence="1 11">Endoplasmic reticulum membrane</location>
        <topology evidence="1 11">Multi-pass membrane protein</topology>
    </subcellularLocation>
</comment>
<keyword evidence="7 13" id="KW-1133">Transmembrane helix</keyword>
<comment type="caution">
    <text evidence="14">The sequence shown here is derived from an EMBL/GenBank/DDBJ whole genome shotgun (WGS) entry which is preliminary data.</text>
</comment>
<keyword evidence="6 11" id="KW-0256">Endoplasmic reticulum</keyword>